<dbReference type="InterPro" id="IPR007303">
    <property type="entry name" value="TIP41-like"/>
</dbReference>
<name>A0AAD5T4D4_9FUNG</name>
<evidence type="ECO:0000313" key="3">
    <source>
        <dbReference type="EMBL" id="KAJ3124770.1"/>
    </source>
</evidence>
<feature type="non-terminal residue" evidence="3">
    <location>
        <position position="201"/>
    </location>
</feature>
<proteinExistence type="inferred from homology"/>
<organism evidence="3 4">
    <name type="scientific">Physocladia obscura</name>
    <dbReference type="NCBI Taxonomy" id="109957"/>
    <lineage>
        <taxon>Eukaryota</taxon>
        <taxon>Fungi</taxon>
        <taxon>Fungi incertae sedis</taxon>
        <taxon>Chytridiomycota</taxon>
        <taxon>Chytridiomycota incertae sedis</taxon>
        <taxon>Chytridiomycetes</taxon>
        <taxon>Chytridiales</taxon>
        <taxon>Chytriomycetaceae</taxon>
        <taxon>Physocladia</taxon>
    </lineage>
</organism>
<gene>
    <name evidence="3" type="ORF">HK100_011126</name>
</gene>
<dbReference type="GO" id="GO:0031929">
    <property type="term" value="P:TOR signaling"/>
    <property type="evidence" value="ECO:0007669"/>
    <property type="project" value="TreeGrafter"/>
</dbReference>
<dbReference type="Proteomes" id="UP001211907">
    <property type="component" value="Unassembled WGS sequence"/>
</dbReference>
<evidence type="ECO:0000256" key="2">
    <source>
        <dbReference type="SAM" id="MobiDB-lite"/>
    </source>
</evidence>
<sequence>MISTHTIIARPATTAPTTTTARTMAPPTRIQNTATASLAVAYTLIPAPTISGIEFTTSTNAKWRITATKAPILNADQMDKLTESGRIQVPFPEMFFGNNRVCLQKFDEEKYNADTTIAVDKDSLVVVDAVDALGAVAFGNFAVMEDVKVSYSKEWTEKSERLHGKIKKIAKPYDWTYTPKGYHTTFGGGVRASADNSDSAS</sequence>
<dbReference type="AlphaFoldDB" id="A0AAD5T4D4"/>
<feature type="region of interest" description="Disordered" evidence="2">
    <location>
        <begin position="1"/>
        <end position="24"/>
    </location>
</feature>
<dbReference type="EMBL" id="JADGJH010000651">
    <property type="protein sequence ID" value="KAJ3124770.1"/>
    <property type="molecule type" value="Genomic_DNA"/>
</dbReference>
<protein>
    <submittedName>
        <fullName evidence="3">Uncharacterized protein</fullName>
    </submittedName>
</protein>
<dbReference type="PANTHER" id="PTHR21021:SF16">
    <property type="entry name" value="TIP41-LIKE PROTEIN"/>
    <property type="match status" value="1"/>
</dbReference>
<dbReference type="GO" id="GO:0005829">
    <property type="term" value="C:cytosol"/>
    <property type="evidence" value="ECO:0007669"/>
    <property type="project" value="TreeGrafter"/>
</dbReference>
<evidence type="ECO:0000313" key="4">
    <source>
        <dbReference type="Proteomes" id="UP001211907"/>
    </source>
</evidence>
<dbReference type="InterPro" id="IPR051330">
    <property type="entry name" value="Phosphatase_reg/MetRdx"/>
</dbReference>
<accession>A0AAD5T4D4</accession>
<comment type="caution">
    <text evidence="3">The sequence shown here is derived from an EMBL/GenBank/DDBJ whole genome shotgun (WGS) entry which is preliminary data.</text>
</comment>
<comment type="similarity">
    <text evidence="1">Belongs to the TIP41 family.</text>
</comment>
<keyword evidence="4" id="KW-1185">Reference proteome</keyword>
<dbReference type="Pfam" id="PF04176">
    <property type="entry name" value="TIP41"/>
    <property type="match status" value="1"/>
</dbReference>
<reference evidence="3" key="1">
    <citation type="submission" date="2020-05" db="EMBL/GenBank/DDBJ databases">
        <title>Phylogenomic resolution of chytrid fungi.</title>
        <authorList>
            <person name="Stajich J.E."/>
            <person name="Amses K."/>
            <person name="Simmons R."/>
            <person name="Seto K."/>
            <person name="Myers J."/>
            <person name="Bonds A."/>
            <person name="Quandt C.A."/>
            <person name="Barry K."/>
            <person name="Liu P."/>
            <person name="Grigoriev I."/>
            <person name="Longcore J.E."/>
            <person name="James T.Y."/>
        </authorList>
    </citation>
    <scope>NUCLEOTIDE SEQUENCE</scope>
    <source>
        <strain evidence="3">JEL0513</strain>
    </source>
</reference>
<evidence type="ECO:0000256" key="1">
    <source>
        <dbReference type="ARBA" id="ARBA00006658"/>
    </source>
</evidence>
<dbReference type="PANTHER" id="PTHR21021">
    <property type="entry name" value="GAF/PUTATIVE CYTOSKELETAL PROTEIN"/>
    <property type="match status" value="1"/>
</dbReference>